<evidence type="ECO:0000259" key="8">
    <source>
        <dbReference type="PROSITE" id="PS01124"/>
    </source>
</evidence>
<evidence type="ECO:0000256" key="4">
    <source>
        <dbReference type="ARBA" id="ARBA00022729"/>
    </source>
</evidence>
<evidence type="ECO:0000256" key="5">
    <source>
        <dbReference type="ARBA" id="ARBA00023015"/>
    </source>
</evidence>
<keyword evidence="7" id="KW-0804">Transcription</keyword>
<dbReference type="InterPro" id="IPR018062">
    <property type="entry name" value="HTH_AraC-typ_CS"/>
</dbReference>
<evidence type="ECO:0000256" key="2">
    <source>
        <dbReference type="ARBA" id="ARBA00008814"/>
    </source>
</evidence>
<dbReference type="PANTHER" id="PTHR30532:SF1">
    <property type="entry name" value="IRON(3+)-HYDROXAMATE-BINDING PROTEIN FHUD"/>
    <property type="match status" value="1"/>
</dbReference>
<dbReference type="PROSITE" id="PS50983">
    <property type="entry name" value="FE_B12_PBP"/>
    <property type="match status" value="1"/>
</dbReference>
<dbReference type="SMART" id="SM00342">
    <property type="entry name" value="HTH_ARAC"/>
    <property type="match status" value="1"/>
</dbReference>
<dbReference type="Pfam" id="PF01497">
    <property type="entry name" value="Peripla_BP_2"/>
    <property type="match status" value="1"/>
</dbReference>
<comment type="similarity">
    <text evidence="2">Belongs to the bacterial solute-binding protein 8 family.</text>
</comment>
<dbReference type="SUPFAM" id="SSF46689">
    <property type="entry name" value="Homeodomain-like"/>
    <property type="match status" value="2"/>
</dbReference>
<reference evidence="11" key="1">
    <citation type="journal article" date="2019" name="Int. J. Syst. Evol. Microbiol.">
        <title>The Global Catalogue of Microorganisms (GCM) 10K type strain sequencing project: providing services to taxonomists for standard genome sequencing and annotation.</title>
        <authorList>
            <consortium name="The Broad Institute Genomics Platform"/>
            <consortium name="The Broad Institute Genome Sequencing Center for Infectious Disease"/>
            <person name="Wu L."/>
            <person name="Ma J."/>
        </authorList>
    </citation>
    <scope>NUCLEOTIDE SEQUENCE [LARGE SCALE GENOMIC DNA]</scope>
    <source>
        <strain evidence="11">CCM 8725</strain>
    </source>
</reference>
<dbReference type="PROSITE" id="PS00041">
    <property type="entry name" value="HTH_ARAC_FAMILY_1"/>
    <property type="match status" value="1"/>
</dbReference>
<protein>
    <submittedName>
        <fullName evidence="10">Helix-turn-helix domain-containing protein</fullName>
    </submittedName>
</protein>
<dbReference type="RefSeq" id="WP_379313124.1">
    <property type="nucleotide sequence ID" value="NZ_JBHUKY010000032.1"/>
</dbReference>
<dbReference type="Gene3D" id="1.10.10.60">
    <property type="entry name" value="Homeodomain-like"/>
    <property type="match status" value="2"/>
</dbReference>
<name>A0ABW5F9Z6_9BACL</name>
<evidence type="ECO:0000256" key="1">
    <source>
        <dbReference type="ARBA" id="ARBA00004196"/>
    </source>
</evidence>
<gene>
    <name evidence="10" type="ORF">ACFSX3_18695</name>
</gene>
<dbReference type="SUPFAM" id="SSF53807">
    <property type="entry name" value="Helical backbone' metal receptor"/>
    <property type="match status" value="1"/>
</dbReference>
<evidence type="ECO:0000256" key="3">
    <source>
        <dbReference type="ARBA" id="ARBA00022448"/>
    </source>
</evidence>
<evidence type="ECO:0000256" key="6">
    <source>
        <dbReference type="ARBA" id="ARBA00023125"/>
    </source>
</evidence>
<evidence type="ECO:0000259" key="9">
    <source>
        <dbReference type="PROSITE" id="PS50983"/>
    </source>
</evidence>
<accession>A0ABW5F9Z6</accession>
<evidence type="ECO:0000256" key="7">
    <source>
        <dbReference type="ARBA" id="ARBA00023163"/>
    </source>
</evidence>
<keyword evidence="11" id="KW-1185">Reference proteome</keyword>
<dbReference type="InterPro" id="IPR037923">
    <property type="entry name" value="HTH-like"/>
</dbReference>
<dbReference type="EMBL" id="JBHUKY010000032">
    <property type="protein sequence ID" value="MFD2411923.1"/>
    <property type="molecule type" value="Genomic_DNA"/>
</dbReference>
<keyword evidence="4" id="KW-0732">Signal</keyword>
<evidence type="ECO:0000313" key="10">
    <source>
        <dbReference type="EMBL" id="MFD2411923.1"/>
    </source>
</evidence>
<keyword evidence="6" id="KW-0238">DNA-binding</keyword>
<dbReference type="InterPro" id="IPR018060">
    <property type="entry name" value="HTH_AraC"/>
</dbReference>
<proteinExistence type="inferred from homology"/>
<dbReference type="InterPro" id="IPR020449">
    <property type="entry name" value="Tscrpt_reg_AraC-type_HTH"/>
</dbReference>
<evidence type="ECO:0000313" key="11">
    <source>
        <dbReference type="Proteomes" id="UP001597448"/>
    </source>
</evidence>
<comment type="caution">
    <text evidence="10">The sequence shown here is derived from an EMBL/GenBank/DDBJ whole genome shotgun (WGS) entry which is preliminary data.</text>
</comment>
<dbReference type="Gene3D" id="3.40.50.1980">
    <property type="entry name" value="Nitrogenase molybdenum iron protein domain"/>
    <property type="match status" value="2"/>
</dbReference>
<dbReference type="InterPro" id="IPR051313">
    <property type="entry name" value="Bact_iron-sidero_bind"/>
</dbReference>
<feature type="domain" description="Fe/B12 periplasmic-binding" evidence="9">
    <location>
        <begin position="302"/>
        <end position="561"/>
    </location>
</feature>
<comment type="subcellular location">
    <subcellularLocation>
        <location evidence="1">Cell envelope</location>
    </subcellularLocation>
</comment>
<sequence length="563" mass="63083">MRQPAHPAQPLSPPPPASLRSLLFQMKSIELVMQSADTVSAVRTAEQHTLLLFTGGRGELHITEQATLSVHTDKCCLLPPGASYRLDNQELTLYYYLLSFNAVTTGGSPALCLDELLPGRTELIFHPFTRVIRLAEELLAHPNGGDDLQHFRQQLRFQELLLLLLEQNYSTRQLPSPAQSVESTVHFMQNHYRESITVKQLAELAGVSPWQYTPIFQKLTGKRPLDYLTDLRIGHSKHHLLASAEPLREIARRVGFSDEYYFSRRFRQKTGVTPGQYAQSQQRRITVTDWTGHSVEIPERPKRVVYHGETLGDVLALGVKPVGGDEAFARGSVYSHRVKHLANVGFPLDPQLTRSIRPDLIILASPDEQVYRSVAGIAPSLTFDSFAPLEQRLRILGEWLGKQREAAVWLQAYHAKNAAMWQRLYAGGLRAGETASALFYDHGNHLYAMGMTGLSTALYAPGGLQPTAEIKDILDKDLGFREVDPAMLHSYAGDRVFMLIPEREDSRKAMEQLLQTELWSSLPAVEQGHAYMLDGAKWNSGDALTRERLLTLLPRLLGGQKGE</sequence>
<dbReference type="InterPro" id="IPR009057">
    <property type="entry name" value="Homeodomain-like_sf"/>
</dbReference>
<dbReference type="Pfam" id="PF12833">
    <property type="entry name" value="HTH_18"/>
    <property type="match status" value="1"/>
</dbReference>
<dbReference type="PANTHER" id="PTHR30532">
    <property type="entry name" value="IRON III DICITRATE-BINDING PERIPLASMIC PROTEIN"/>
    <property type="match status" value="1"/>
</dbReference>
<dbReference type="SUPFAM" id="SSF51215">
    <property type="entry name" value="Regulatory protein AraC"/>
    <property type="match status" value="1"/>
</dbReference>
<dbReference type="Proteomes" id="UP001597448">
    <property type="component" value="Unassembled WGS sequence"/>
</dbReference>
<dbReference type="PROSITE" id="PS01124">
    <property type="entry name" value="HTH_ARAC_FAMILY_2"/>
    <property type="match status" value="1"/>
</dbReference>
<organism evidence="10 11">
    <name type="scientific">Paenibacillus rhizoplanae</name>
    <dbReference type="NCBI Taxonomy" id="1917181"/>
    <lineage>
        <taxon>Bacteria</taxon>
        <taxon>Bacillati</taxon>
        <taxon>Bacillota</taxon>
        <taxon>Bacilli</taxon>
        <taxon>Bacillales</taxon>
        <taxon>Paenibacillaceae</taxon>
        <taxon>Paenibacillus</taxon>
    </lineage>
</organism>
<feature type="domain" description="HTH araC/xylS-type" evidence="8">
    <location>
        <begin position="182"/>
        <end position="280"/>
    </location>
</feature>
<dbReference type="PRINTS" id="PR00032">
    <property type="entry name" value="HTHARAC"/>
</dbReference>
<keyword evidence="3" id="KW-0813">Transport</keyword>
<keyword evidence="5" id="KW-0805">Transcription regulation</keyword>
<dbReference type="InterPro" id="IPR002491">
    <property type="entry name" value="ABC_transptr_periplasmic_BD"/>
</dbReference>